<evidence type="ECO:0000313" key="2">
    <source>
        <dbReference type="EMBL" id="SVC68700.1"/>
    </source>
</evidence>
<evidence type="ECO:0000256" key="1">
    <source>
        <dbReference type="SAM" id="MobiDB-lite"/>
    </source>
</evidence>
<sequence length="80" mass="9449">MVQEFICPNCGSTESNDEQYISKDAPDPKDTNPWSSVLQIITCQTCHRKIPAHLGERWDNRSIEDAKKEWIEQFKYYKKK</sequence>
<name>A0A382P790_9ZZZZ</name>
<reference evidence="2" key="1">
    <citation type="submission" date="2018-05" db="EMBL/GenBank/DDBJ databases">
        <authorList>
            <person name="Lanie J.A."/>
            <person name="Ng W.-L."/>
            <person name="Kazmierczak K.M."/>
            <person name="Andrzejewski T.M."/>
            <person name="Davidsen T.M."/>
            <person name="Wayne K.J."/>
            <person name="Tettelin H."/>
            <person name="Glass J.I."/>
            <person name="Rusch D."/>
            <person name="Podicherti R."/>
            <person name="Tsui H.-C.T."/>
            <person name="Winkler M.E."/>
        </authorList>
    </citation>
    <scope>NUCLEOTIDE SEQUENCE</scope>
</reference>
<organism evidence="2">
    <name type="scientific">marine metagenome</name>
    <dbReference type="NCBI Taxonomy" id="408172"/>
    <lineage>
        <taxon>unclassified sequences</taxon>
        <taxon>metagenomes</taxon>
        <taxon>ecological metagenomes</taxon>
    </lineage>
</organism>
<gene>
    <name evidence="2" type="ORF">METZ01_LOCUS321554</name>
</gene>
<feature type="region of interest" description="Disordered" evidence="1">
    <location>
        <begin position="1"/>
        <end position="33"/>
    </location>
</feature>
<proteinExistence type="predicted"/>
<dbReference type="AlphaFoldDB" id="A0A382P790"/>
<accession>A0A382P790</accession>
<dbReference type="EMBL" id="UINC01105056">
    <property type="protein sequence ID" value="SVC68700.1"/>
    <property type="molecule type" value="Genomic_DNA"/>
</dbReference>
<protein>
    <submittedName>
        <fullName evidence="2">Uncharacterized protein</fullName>
    </submittedName>
</protein>
<feature type="compositionally biased region" description="Basic and acidic residues" evidence="1">
    <location>
        <begin position="20"/>
        <end position="30"/>
    </location>
</feature>